<evidence type="ECO:0000313" key="3">
    <source>
        <dbReference type="Proteomes" id="UP001232063"/>
    </source>
</evidence>
<evidence type="ECO:0000313" key="2">
    <source>
        <dbReference type="EMBL" id="MDJ1500460.1"/>
    </source>
</evidence>
<evidence type="ECO:0000256" key="1">
    <source>
        <dbReference type="SAM" id="MobiDB-lite"/>
    </source>
</evidence>
<comment type="caution">
    <text evidence="2">The sequence shown here is derived from an EMBL/GenBank/DDBJ whole genome shotgun (WGS) entry which is preliminary data.</text>
</comment>
<dbReference type="Proteomes" id="UP001232063">
    <property type="component" value="Unassembled WGS sequence"/>
</dbReference>
<dbReference type="EMBL" id="JASJOU010000002">
    <property type="protein sequence ID" value="MDJ1500460.1"/>
    <property type="molecule type" value="Genomic_DNA"/>
</dbReference>
<protein>
    <submittedName>
        <fullName evidence="2">Uncharacterized protein</fullName>
    </submittedName>
</protein>
<reference evidence="2" key="1">
    <citation type="submission" date="2023-05" db="EMBL/GenBank/DDBJ databases">
        <authorList>
            <person name="Zhang X."/>
        </authorList>
    </citation>
    <scope>NUCLEOTIDE SEQUENCE</scope>
    <source>
        <strain evidence="2">BD1B2-1</strain>
    </source>
</reference>
<organism evidence="2 3">
    <name type="scientific">Xanthocytophaga agilis</name>
    <dbReference type="NCBI Taxonomy" id="3048010"/>
    <lineage>
        <taxon>Bacteria</taxon>
        <taxon>Pseudomonadati</taxon>
        <taxon>Bacteroidota</taxon>
        <taxon>Cytophagia</taxon>
        <taxon>Cytophagales</taxon>
        <taxon>Rhodocytophagaceae</taxon>
        <taxon>Xanthocytophaga</taxon>
    </lineage>
</organism>
<feature type="compositionally biased region" description="Polar residues" evidence="1">
    <location>
        <begin position="440"/>
        <end position="451"/>
    </location>
</feature>
<proteinExistence type="predicted"/>
<accession>A0AAE3UCT7</accession>
<dbReference type="RefSeq" id="WP_314509990.1">
    <property type="nucleotide sequence ID" value="NZ_JASJOU010000002.1"/>
</dbReference>
<feature type="region of interest" description="Disordered" evidence="1">
    <location>
        <begin position="431"/>
        <end position="451"/>
    </location>
</feature>
<gene>
    <name evidence="2" type="ORF">QNI22_07385</name>
</gene>
<name>A0AAE3UCT7_9BACT</name>
<sequence length="451" mass="51377">MSEILINDALTVAYLPQSQSAVTLGKNQRPTAPLEKETGSTTEYARWGDDNLFPQNITREIEANTIIGSTLDWKARALYSGGIMYGSRSYDEKGEEKFTPFIDVDIEEFIFKSNVLRYLIEASTDLYYFYNVFPEIILSEDRSQVVSISAQEATFCRWARQDQNDGLIKKCFINANWDKEGSDYLDNSVPVIDPYYASVDKVKGDTSSKYIYPVSYPTPGKVYYQLAHWDSIRVSGWYEVAKAIPAFKKALFGNQVITQYHVEISKEYWSDKYPNWNSLPIEKKKELMTEELEAFDRRMSGIDNAGKSIMTSFEHEELHGKDHSYWKINPIDNKIKSGIYIEDSQEASSHILYALSVDPTIIGSAPGKGMGGGSGSDKREAFNMYISLCDVHAHLILEPLQFIAWYNGWSKKYPGFTWRFRRPILQTLDKVTPSKRETTTPDASNKNNSGS</sequence>
<keyword evidence="3" id="KW-1185">Reference proteome</keyword>
<dbReference type="AlphaFoldDB" id="A0AAE3UCT7"/>